<dbReference type="RefSeq" id="WP_143470847.1">
    <property type="nucleotide sequence ID" value="NZ_MVDE01000006.1"/>
</dbReference>
<organism evidence="1 2">
    <name type="scientific">Labilibaculum manganireducens</name>
    <dbReference type="NCBI Taxonomy" id="1940525"/>
    <lineage>
        <taxon>Bacteria</taxon>
        <taxon>Pseudomonadati</taxon>
        <taxon>Bacteroidota</taxon>
        <taxon>Bacteroidia</taxon>
        <taxon>Marinilabiliales</taxon>
        <taxon>Marinifilaceae</taxon>
        <taxon>Labilibaculum</taxon>
    </lineage>
</organism>
<proteinExistence type="predicted"/>
<keyword evidence="2" id="KW-1185">Reference proteome</keyword>
<accession>A0A2N3ICC9</accession>
<protein>
    <recommendedName>
        <fullName evidence="3">NodB homology domain-containing protein</fullName>
    </recommendedName>
</protein>
<dbReference type="EMBL" id="MVDE01000006">
    <property type="protein sequence ID" value="PKQ67966.1"/>
    <property type="molecule type" value="Genomic_DNA"/>
</dbReference>
<dbReference type="AlphaFoldDB" id="A0A2N3ICC9"/>
<dbReference type="SUPFAM" id="SSF88713">
    <property type="entry name" value="Glycoside hydrolase/deacetylase"/>
    <property type="match status" value="1"/>
</dbReference>
<evidence type="ECO:0000313" key="1">
    <source>
        <dbReference type="EMBL" id="PKQ67966.1"/>
    </source>
</evidence>
<name>A0A2N3ICC9_9BACT</name>
<reference evidence="1 2" key="1">
    <citation type="journal article" date="2017" name="Front. Microbiol.">
        <title>Labilibaculum manganireducens gen. nov., sp. nov. and Labilibaculum filiforme sp. nov., Novel Bacteroidetes Isolated from Subsurface Sediments of the Baltic Sea.</title>
        <authorList>
            <person name="Vandieken V."/>
            <person name="Marshall I.P."/>
            <person name="Niemann H."/>
            <person name="Engelen B."/>
            <person name="Cypionka H."/>
        </authorList>
    </citation>
    <scope>NUCLEOTIDE SEQUENCE [LARGE SCALE GENOMIC DNA]</scope>
    <source>
        <strain evidence="1 2">59.10-2M</strain>
    </source>
</reference>
<sequence length="361" mass="41661">MMSLCLTLDYELFGSGRGNVFQHIIEPTNRMLSICEQHNIKLTIFFEVVEYWKLKEAYESGITMGYSSNPATAMKEQIQRAYQLGHDVQLHLHPQWIDAKYEKGEWLLNLDYWRLPEVPDQPDETISMGLSELIRKGKETLESILEAVNPEYKCNILRAGGYNIDPSERLLKFLKQHSFIADSSVYYGGKAEGNLSRYDYSDISETKAYWYASNNSLMSSNGIGSGFLELPIFAQKRRRILKYDAVRIKSAMQNKANSIEKFKNNSAKKSKWETVQFLLQEEALTWDFCLFSKGKMRNFLKAAIRLQKHSAMLFHPFVLVGHPKDFYYPDALLYLAKQAGKREIAFHTLSGLLVKINQETV</sequence>
<evidence type="ECO:0008006" key="3">
    <source>
        <dbReference type="Google" id="ProtNLM"/>
    </source>
</evidence>
<dbReference type="Gene3D" id="3.20.20.370">
    <property type="entry name" value="Glycoside hydrolase/deacetylase"/>
    <property type="match status" value="1"/>
</dbReference>
<evidence type="ECO:0000313" key="2">
    <source>
        <dbReference type="Proteomes" id="UP000233618"/>
    </source>
</evidence>
<gene>
    <name evidence="1" type="ORF">BZG01_06265</name>
</gene>
<dbReference type="Proteomes" id="UP000233618">
    <property type="component" value="Unassembled WGS sequence"/>
</dbReference>
<comment type="caution">
    <text evidence="1">The sequence shown here is derived from an EMBL/GenBank/DDBJ whole genome shotgun (WGS) entry which is preliminary data.</text>
</comment>
<dbReference type="InterPro" id="IPR011330">
    <property type="entry name" value="Glyco_hydro/deAcase_b/a-brl"/>
</dbReference>
<dbReference type="GO" id="GO:0005975">
    <property type="term" value="P:carbohydrate metabolic process"/>
    <property type="evidence" value="ECO:0007669"/>
    <property type="project" value="InterPro"/>
</dbReference>